<organism evidence="2">
    <name type="scientific">Leptotrichia mesophila</name>
    <dbReference type="NCBI Taxonomy" id="3239303"/>
    <lineage>
        <taxon>Bacteria</taxon>
        <taxon>Fusobacteriati</taxon>
        <taxon>Fusobacteriota</taxon>
        <taxon>Fusobacteriia</taxon>
        <taxon>Fusobacteriales</taxon>
        <taxon>Leptotrichiaceae</taxon>
        <taxon>Leptotrichia</taxon>
    </lineage>
</organism>
<reference evidence="2" key="1">
    <citation type="submission" date="2024-07" db="EMBL/GenBank/DDBJ databases">
        <authorList>
            <person name="Li X.-J."/>
            <person name="Wang X."/>
        </authorList>
    </citation>
    <scope>NUCLEOTIDE SEQUENCE</scope>
    <source>
        <strain evidence="2">HSP-342</strain>
    </source>
</reference>
<evidence type="ECO:0000313" key="2">
    <source>
        <dbReference type="EMBL" id="XDU65149.1"/>
    </source>
</evidence>
<protein>
    <submittedName>
        <fullName evidence="2">ERF family protein</fullName>
    </submittedName>
</protein>
<dbReference type="EMBL" id="CP165646">
    <property type="protein sequence ID" value="XDU65149.1"/>
    <property type="molecule type" value="Genomic_DNA"/>
</dbReference>
<proteinExistence type="predicted"/>
<name>A0AB39VB26_9FUSO</name>
<dbReference type="AlphaFoldDB" id="A0AB39VB26"/>
<feature type="region of interest" description="Disordered" evidence="1">
    <location>
        <begin position="122"/>
        <end position="155"/>
    </location>
</feature>
<evidence type="ECO:0000256" key="1">
    <source>
        <dbReference type="SAM" id="MobiDB-lite"/>
    </source>
</evidence>
<accession>A0AB39VB26</accession>
<feature type="compositionally biased region" description="Low complexity" evidence="1">
    <location>
        <begin position="127"/>
        <end position="140"/>
    </location>
</feature>
<dbReference type="KEGG" id="lmes:AB8B23_03055"/>
<gene>
    <name evidence="2" type="ORF">AB8B23_03055</name>
</gene>
<sequence>MNIYEKINKIQVELKAPKSQRNNFGNYNFRNCEDILEALKPLLLREKMIIQLSDELVQIGDRFYIKATATLIDTESGEKHSTTSFAREELTKKGMDGSQITGASSSYARKYALNGLLAIDDTKDSDTTNTGNQNNNTNQTKPTKSKMTPEEEQEKKEKCIKWIVDNISKIEENKQVGVLNNLDLLDLDNLELKELKIIYKNISKELEKGA</sequence>
<dbReference type="InterPro" id="IPR007499">
    <property type="entry name" value="ERF_bacteria_virus"/>
</dbReference>
<dbReference type="RefSeq" id="WP_369713341.1">
    <property type="nucleotide sequence ID" value="NZ_CP165646.1"/>
</dbReference>
<dbReference type="Pfam" id="PF04404">
    <property type="entry name" value="ERF"/>
    <property type="match status" value="1"/>
</dbReference>